<sequence length="87" mass="9203">MTALFFPIFGHYTSIPEGFALPEPDAPTRDLGWAAVLVGTSGTAQGPVLRRFRDGRVTVDAAGRHVTGTPVGGTAPRGWWGMLGHTN</sequence>
<reference evidence="1 2" key="1">
    <citation type="journal article" date="2017" name="Nat. Commun.">
        <title>In situ click chemistry generation of cyclooxygenase-2 inhibitors.</title>
        <authorList>
            <person name="Bhardwaj A."/>
            <person name="Kaur J."/>
            <person name="Wuest M."/>
            <person name="Wuest F."/>
        </authorList>
    </citation>
    <scope>NUCLEOTIDE SEQUENCE [LARGE SCALE GENOMIC DNA]</scope>
    <source>
        <strain evidence="1">S2_012_000_R3_94</strain>
    </source>
</reference>
<comment type="caution">
    <text evidence="1">The sequence shown here is derived from an EMBL/GenBank/DDBJ whole genome shotgun (WGS) entry which is preliminary data.</text>
</comment>
<protein>
    <submittedName>
        <fullName evidence="1">Uncharacterized protein</fullName>
    </submittedName>
</protein>
<evidence type="ECO:0000313" key="1">
    <source>
        <dbReference type="EMBL" id="TKW68162.1"/>
    </source>
</evidence>
<gene>
    <name evidence="1" type="ORF">DI616_03400</name>
</gene>
<organism evidence="1 2">
    <name type="scientific">Paracoccus denitrificans</name>
    <dbReference type="NCBI Taxonomy" id="266"/>
    <lineage>
        <taxon>Bacteria</taxon>
        <taxon>Pseudomonadati</taxon>
        <taxon>Pseudomonadota</taxon>
        <taxon>Alphaproteobacteria</taxon>
        <taxon>Rhodobacterales</taxon>
        <taxon>Paracoccaceae</taxon>
        <taxon>Paracoccus</taxon>
    </lineage>
</organism>
<accession>A0A533IED5</accession>
<dbReference type="AlphaFoldDB" id="A0A533IED5"/>
<dbReference type="EMBL" id="VAFL01000002">
    <property type="protein sequence ID" value="TKW68162.1"/>
    <property type="molecule type" value="Genomic_DNA"/>
</dbReference>
<evidence type="ECO:0000313" key="2">
    <source>
        <dbReference type="Proteomes" id="UP000315344"/>
    </source>
</evidence>
<dbReference type="Proteomes" id="UP000315344">
    <property type="component" value="Unassembled WGS sequence"/>
</dbReference>
<name>A0A533IED5_PARDE</name>
<proteinExistence type="predicted"/>